<reference evidence="2 3" key="1">
    <citation type="submission" date="2019-01" db="EMBL/GenBank/DDBJ databases">
        <title>Novel species of Cellulomonas.</title>
        <authorList>
            <person name="Liu Q."/>
            <person name="Xin Y.-H."/>
        </authorList>
    </citation>
    <scope>NUCLEOTIDE SEQUENCE [LARGE SCALE GENOMIC DNA]</scope>
    <source>
        <strain evidence="2 3">HLT2-17</strain>
    </source>
</reference>
<keyword evidence="3" id="KW-1185">Reference proteome</keyword>
<dbReference type="EMBL" id="SDWW01000016">
    <property type="protein sequence ID" value="RYV51410.1"/>
    <property type="molecule type" value="Genomic_DNA"/>
</dbReference>
<feature type="transmembrane region" description="Helical" evidence="1">
    <location>
        <begin position="33"/>
        <end position="56"/>
    </location>
</feature>
<keyword evidence="1" id="KW-0472">Membrane</keyword>
<protein>
    <recommendedName>
        <fullName evidence="4">SipW-cognate class signal peptide</fullName>
    </recommendedName>
</protein>
<dbReference type="Pfam" id="PF12389">
    <property type="entry name" value="Peptidase_M73"/>
    <property type="match status" value="1"/>
</dbReference>
<keyword evidence="1" id="KW-0812">Transmembrane</keyword>
<accession>A0A4Q5N066</accession>
<organism evidence="2 3">
    <name type="scientific">Pengzhenrongella frigida</name>
    <dbReference type="NCBI Taxonomy" id="1259133"/>
    <lineage>
        <taxon>Bacteria</taxon>
        <taxon>Bacillati</taxon>
        <taxon>Actinomycetota</taxon>
        <taxon>Actinomycetes</taxon>
        <taxon>Micrococcales</taxon>
        <taxon>Pengzhenrongella</taxon>
    </lineage>
</organism>
<evidence type="ECO:0000313" key="3">
    <source>
        <dbReference type="Proteomes" id="UP000293764"/>
    </source>
</evidence>
<dbReference type="AlphaFoldDB" id="A0A4Q5N066"/>
<comment type="caution">
    <text evidence="2">The sequence shown here is derived from an EMBL/GenBank/DDBJ whole genome shotgun (WGS) entry which is preliminary data.</text>
</comment>
<dbReference type="OrthoDB" id="4826267at2"/>
<dbReference type="InterPro" id="IPR022121">
    <property type="entry name" value="Peptidase_M73_camelysin"/>
</dbReference>
<evidence type="ECO:0008006" key="4">
    <source>
        <dbReference type="Google" id="ProtNLM"/>
    </source>
</evidence>
<gene>
    <name evidence="2" type="ORF">EUA98_08215</name>
</gene>
<proteinExistence type="predicted"/>
<keyword evidence="1" id="KW-1133">Transmembrane helix</keyword>
<dbReference type="Proteomes" id="UP000293764">
    <property type="component" value="Unassembled WGS sequence"/>
</dbReference>
<name>A0A4Q5N066_9MICO</name>
<evidence type="ECO:0000256" key="1">
    <source>
        <dbReference type="SAM" id="Phobius"/>
    </source>
</evidence>
<sequence>MSPEGSAPMDDLLQEMIQPAGPTGHDRARRRRLVMSAATVGLAVIGLTSLTTSALFTDNESAVGGGFTTGSVNVTLTPAADFLKIGNMAPGDTEFRSITVNNPGSLGYRYAVTKAWTDSNAGYPLSAVLQIATFVLPTGGTCDAASAVPAAQIRPLGAISADGATLIGDPATGAHAGDRPILAGAGELLCFQITLPISVGNEYQSSTSTVSVQVVAEQTANN</sequence>
<evidence type="ECO:0000313" key="2">
    <source>
        <dbReference type="EMBL" id="RYV51410.1"/>
    </source>
</evidence>